<dbReference type="Proteomes" id="UP000009340">
    <property type="component" value="Unassembled WGS sequence"/>
</dbReference>
<accession>K8A2Y0</accession>
<dbReference type="AlphaFoldDB" id="K8A2Y0"/>
<evidence type="ECO:0000313" key="2">
    <source>
        <dbReference type="Proteomes" id="UP000009340"/>
    </source>
</evidence>
<reference evidence="1" key="1">
    <citation type="submission" date="2012-07" db="EMBL/GenBank/DDBJ databases">
        <authorList>
            <person name="Cummings C."/>
        </authorList>
    </citation>
    <scope>NUCLEOTIDE SEQUENCE</scope>
    <source>
        <strain evidence="1">1330</strain>
    </source>
</reference>
<proteinExistence type="predicted"/>
<sequence>MQKRLNSEFLANGGILERRCGKVHPKRQFLLFFWGLYQ</sequence>
<evidence type="ECO:0000313" key="1">
    <source>
        <dbReference type="EMBL" id="CCJ73735.1"/>
    </source>
</evidence>
<dbReference type="EMBL" id="CAKW01000109">
    <property type="protein sequence ID" value="CCJ73735.1"/>
    <property type="molecule type" value="Genomic_DNA"/>
</dbReference>
<organism evidence="1 2">
    <name type="scientific">Cronobacter condimenti 1330</name>
    <dbReference type="NCBI Taxonomy" id="1073999"/>
    <lineage>
        <taxon>Bacteria</taxon>
        <taxon>Pseudomonadati</taxon>
        <taxon>Pseudomonadota</taxon>
        <taxon>Gammaproteobacteria</taxon>
        <taxon>Enterobacterales</taxon>
        <taxon>Enterobacteriaceae</taxon>
        <taxon>Cronobacter</taxon>
    </lineage>
</organism>
<protein>
    <submittedName>
        <fullName evidence="1">Uncharacterized protein</fullName>
    </submittedName>
</protein>
<gene>
    <name evidence="1" type="ORF">BN137_3114</name>
</gene>
<comment type="caution">
    <text evidence="1">The sequence shown here is derived from an EMBL/GenBank/DDBJ whole genome shotgun (WGS) entry which is preliminary data.</text>
</comment>
<name>K8A2Y0_9ENTR</name>